<evidence type="ECO:0000313" key="1">
    <source>
        <dbReference type="EMBL" id="GIY08309.1"/>
    </source>
</evidence>
<gene>
    <name evidence="1" type="ORF">CEXT_589881</name>
</gene>
<evidence type="ECO:0000313" key="2">
    <source>
        <dbReference type="Proteomes" id="UP001054945"/>
    </source>
</evidence>
<proteinExistence type="predicted"/>
<dbReference type="AlphaFoldDB" id="A0AAV4QHK5"/>
<organism evidence="1 2">
    <name type="scientific">Caerostris extrusa</name>
    <name type="common">Bark spider</name>
    <name type="synonym">Caerostris bankana</name>
    <dbReference type="NCBI Taxonomy" id="172846"/>
    <lineage>
        <taxon>Eukaryota</taxon>
        <taxon>Metazoa</taxon>
        <taxon>Ecdysozoa</taxon>
        <taxon>Arthropoda</taxon>
        <taxon>Chelicerata</taxon>
        <taxon>Arachnida</taxon>
        <taxon>Araneae</taxon>
        <taxon>Araneomorphae</taxon>
        <taxon>Entelegynae</taxon>
        <taxon>Araneoidea</taxon>
        <taxon>Araneidae</taxon>
        <taxon>Caerostris</taxon>
    </lineage>
</organism>
<keyword evidence="2" id="KW-1185">Reference proteome</keyword>
<comment type="caution">
    <text evidence="1">The sequence shown here is derived from an EMBL/GenBank/DDBJ whole genome shotgun (WGS) entry which is preliminary data.</text>
</comment>
<accession>A0AAV4QHK5</accession>
<dbReference type="EMBL" id="BPLR01006229">
    <property type="protein sequence ID" value="GIY08309.1"/>
    <property type="molecule type" value="Genomic_DNA"/>
</dbReference>
<reference evidence="1 2" key="1">
    <citation type="submission" date="2021-06" db="EMBL/GenBank/DDBJ databases">
        <title>Caerostris extrusa draft genome.</title>
        <authorList>
            <person name="Kono N."/>
            <person name="Arakawa K."/>
        </authorList>
    </citation>
    <scope>NUCLEOTIDE SEQUENCE [LARGE SCALE GENOMIC DNA]</scope>
</reference>
<dbReference type="Proteomes" id="UP001054945">
    <property type="component" value="Unassembled WGS sequence"/>
</dbReference>
<name>A0AAV4QHK5_CAEEX</name>
<protein>
    <submittedName>
        <fullName evidence="1">Uncharacterized protein</fullName>
    </submittedName>
</protein>
<sequence length="97" mass="11347">MLLETVINGDSLEVRESTSKDPYSVFIKMAGGKCVLSLKADSIKRAKLREILVYKVSGESACDFCFMFSEWRFDEDKWDRFQEKCIIKEFRVQKNSF</sequence>